<accession>A0A553R5T1</accession>
<sequence length="69" mass="7591">MTQLCRVNNACTPSHTCSAEFLAFGSHRRCFAWDSKLGSSGYWLLLSESLRAVRSQHSQPAAEHPAVSP</sequence>
<proteinExistence type="predicted"/>
<dbReference type="OrthoDB" id="417252at2759"/>
<comment type="caution">
    <text evidence="1">The sequence shown here is derived from an EMBL/GenBank/DDBJ whole genome shotgun (WGS) entry which is preliminary data.</text>
</comment>
<protein>
    <submittedName>
        <fullName evidence="1">Uncharacterized protein</fullName>
    </submittedName>
</protein>
<gene>
    <name evidence="1" type="ORF">DNTS_000341</name>
</gene>
<dbReference type="Proteomes" id="UP000316079">
    <property type="component" value="Unassembled WGS sequence"/>
</dbReference>
<evidence type="ECO:0000313" key="1">
    <source>
        <dbReference type="EMBL" id="TRY97538.1"/>
    </source>
</evidence>
<evidence type="ECO:0000313" key="2">
    <source>
        <dbReference type="Proteomes" id="UP000316079"/>
    </source>
</evidence>
<name>A0A553R5T1_9TELE</name>
<organism evidence="1 2">
    <name type="scientific">Danionella cerebrum</name>
    <dbReference type="NCBI Taxonomy" id="2873325"/>
    <lineage>
        <taxon>Eukaryota</taxon>
        <taxon>Metazoa</taxon>
        <taxon>Chordata</taxon>
        <taxon>Craniata</taxon>
        <taxon>Vertebrata</taxon>
        <taxon>Euteleostomi</taxon>
        <taxon>Actinopterygii</taxon>
        <taxon>Neopterygii</taxon>
        <taxon>Teleostei</taxon>
        <taxon>Ostariophysi</taxon>
        <taxon>Cypriniformes</taxon>
        <taxon>Danionidae</taxon>
        <taxon>Danioninae</taxon>
        <taxon>Danionella</taxon>
    </lineage>
</organism>
<reference evidence="1 2" key="1">
    <citation type="journal article" date="2019" name="Sci. Data">
        <title>Hybrid genome assembly and annotation of Danionella translucida.</title>
        <authorList>
            <person name="Kadobianskyi M."/>
            <person name="Schulze L."/>
            <person name="Schuelke M."/>
            <person name="Judkewitz B."/>
        </authorList>
    </citation>
    <scope>NUCLEOTIDE SEQUENCE [LARGE SCALE GENOMIC DNA]</scope>
    <source>
        <strain evidence="1 2">Bolton</strain>
    </source>
</reference>
<dbReference type="EMBL" id="SRMA01025221">
    <property type="protein sequence ID" value="TRY97538.1"/>
    <property type="molecule type" value="Genomic_DNA"/>
</dbReference>
<dbReference type="AlphaFoldDB" id="A0A553R5T1"/>
<keyword evidence="2" id="KW-1185">Reference proteome</keyword>